<keyword evidence="4" id="KW-0325">Glycoprotein</keyword>
<organism evidence="6 7">
    <name type="scientific">Podargus strigoides</name>
    <name type="common">Tawny frogmouth</name>
    <name type="synonym">Caprimulgus strigoides</name>
    <dbReference type="NCBI Taxonomy" id="8905"/>
    <lineage>
        <taxon>Eukaryota</taxon>
        <taxon>Metazoa</taxon>
        <taxon>Chordata</taxon>
        <taxon>Craniata</taxon>
        <taxon>Vertebrata</taxon>
        <taxon>Euteleostomi</taxon>
        <taxon>Archelosauria</taxon>
        <taxon>Archosauria</taxon>
        <taxon>Dinosauria</taxon>
        <taxon>Saurischia</taxon>
        <taxon>Theropoda</taxon>
        <taxon>Coelurosauria</taxon>
        <taxon>Aves</taxon>
        <taxon>Neognathae</taxon>
        <taxon>Neoaves</taxon>
        <taxon>Strisores</taxon>
        <taxon>Caprimulgiformes</taxon>
        <taxon>Podargidae</taxon>
        <taxon>Podargus</taxon>
    </lineage>
</organism>
<evidence type="ECO:0000256" key="2">
    <source>
        <dbReference type="ARBA" id="ARBA00022729"/>
    </source>
</evidence>
<dbReference type="InterPro" id="IPR003599">
    <property type="entry name" value="Ig_sub"/>
</dbReference>
<dbReference type="GO" id="GO:0005911">
    <property type="term" value="C:cell-cell junction"/>
    <property type="evidence" value="ECO:0007669"/>
    <property type="project" value="TreeGrafter"/>
</dbReference>
<evidence type="ECO:0000256" key="1">
    <source>
        <dbReference type="ARBA" id="ARBA00004370"/>
    </source>
</evidence>
<dbReference type="Gene3D" id="2.60.40.10">
    <property type="entry name" value="Immunoglobulins"/>
    <property type="match status" value="2"/>
</dbReference>
<feature type="non-terminal residue" evidence="6">
    <location>
        <position position="1"/>
    </location>
</feature>
<gene>
    <name evidence="6" type="primary">Hepacam_0</name>
    <name evidence="6" type="ORF">PODSTR_R13937</name>
</gene>
<dbReference type="EMBL" id="VZTK01019861">
    <property type="protein sequence ID" value="NXX18825.1"/>
    <property type="molecule type" value="Genomic_DNA"/>
</dbReference>
<proteinExistence type="predicted"/>
<evidence type="ECO:0000259" key="5">
    <source>
        <dbReference type="PROSITE" id="PS50835"/>
    </source>
</evidence>
<dbReference type="Proteomes" id="UP000584326">
    <property type="component" value="Unassembled WGS sequence"/>
</dbReference>
<keyword evidence="3" id="KW-0472">Membrane</keyword>
<dbReference type="SUPFAM" id="SSF48726">
    <property type="entry name" value="Immunoglobulin"/>
    <property type="match status" value="2"/>
</dbReference>
<dbReference type="SMART" id="SM00409">
    <property type="entry name" value="IG"/>
    <property type="match status" value="2"/>
</dbReference>
<reference evidence="6 7" key="1">
    <citation type="submission" date="2020-02" db="EMBL/GenBank/DDBJ databases">
        <title>Bird 10,000 Genomes (B10K) Project - Family phase.</title>
        <authorList>
            <person name="Zhang G."/>
        </authorList>
    </citation>
    <scope>NUCLEOTIDE SEQUENCE [LARGE SCALE GENOMIC DNA]</scope>
    <source>
        <strain evidence="6">B10K-DU-001-40</strain>
        <tissue evidence="6">Muscle</tissue>
    </source>
</reference>
<dbReference type="InterPro" id="IPR036179">
    <property type="entry name" value="Ig-like_dom_sf"/>
</dbReference>
<evidence type="ECO:0000256" key="3">
    <source>
        <dbReference type="ARBA" id="ARBA00023136"/>
    </source>
</evidence>
<dbReference type="PROSITE" id="PS50835">
    <property type="entry name" value="IG_LIKE"/>
    <property type="match status" value="1"/>
</dbReference>
<dbReference type="PANTHER" id="PTHR12080:SF59">
    <property type="entry name" value="HEPATIC AND GLIAL CELL ADHESION MOLECULE"/>
    <property type="match status" value="1"/>
</dbReference>
<sequence length="190" mass="21032">RIAAAEGSSVMMHAPAIKNVNLTEWEFLRNGDPEFILQYYAGHHAPNIYSAYQGRVVFYPENGSILLQRLQETDRGVYKATVNLMEDKARTTLLQVIKPVPQPELQSSLNLAGSPVELVCVVPEGTAVSISWKKEGRPLPPGNCYVLSENATVLQIRNGEKSDCGFYSCNISNLISWKETTLHLTLTGQP</sequence>
<dbReference type="SMART" id="SM00408">
    <property type="entry name" value="IGc2"/>
    <property type="match status" value="1"/>
</dbReference>
<protein>
    <submittedName>
        <fullName evidence="6">HECAM protein</fullName>
    </submittedName>
</protein>
<dbReference type="PANTHER" id="PTHR12080">
    <property type="entry name" value="SIGNALING LYMPHOCYTIC ACTIVATION MOLECULE"/>
    <property type="match status" value="1"/>
</dbReference>
<dbReference type="AlphaFoldDB" id="A0A7L4H0P0"/>
<dbReference type="InterPro" id="IPR015631">
    <property type="entry name" value="CD2/SLAM_rcpt"/>
</dbReference>
<evidence type="ECO:0000313" key="7">
    <source>
        <dbReference type="Proteomes" id="UP000584326"/>
    </source>
</evidence>
<feature type="domain" description="Ig-like" evidence="5">
    <location>
        <begin position="103"/>
        <end position="187"/>
    </location>
</feature>
<accession>A0A7L4H0P0</accession>
<feature type="non-terminal residue" evidence="6">
    <location>
        <position position="190"/>
    </location>
</feature>
<comment type="caution">
    <text evidence="6">The sequence shown here is derived from an EMBL/GenBank/DDBJ whole genome shotgun (WGS) entry which is preliminary data.</text>
</comment>
<dbReference type="GO" id="GO:0016020">
    <property type="term" value="C:membrane"/>
    <property type="evidence" value="ECO:0007669"/>
    <property type="project" value="UniProtKB-SubCell"/>
</dbReference>
<dbReference type="InterPro" id="IPR003598">
    <property type="entry name" value="Ig_sub2"/>
</dbReference>
<keyword evidence="2" id="KW-0732">Signal</keyword>
<comment type="subcellular location">
    <subcellularLocation>
        <location evidence="1">Membrane</location>
    </subcellularLocation>
</comment>
<dbReference type="OrthoDB" id="6353782at2759"/>
<evidence type="ECO:0000256" key="4">
    <source>
        <dbReference type="ARBA" id="ARBA00023180"/>
    </source>
</evidence>
<keyword evidence="7" id="KW-1185">Reference proteome</keyword>
<dbReference type="InterPro" id="IPR013783">
    <property type="entry name" value="Ig-like_fold"/>
</dbReference>
<name>A0A7L4H0P0_PODST</name>
<dbReference type="Pfam" id="PF13927">
    <property type="entry name" value="Ig_3"/>
    <property type="match status" value="1"/>
</dbReference>
<evidence type="ECO:0000313" key="6">
    <source>
        <dbReference type="EMBL" id="NXX18825.1"/>
    </source>
</evidence>
<dbReference type="InterPro" id="IPR007110">
    <property type="entry name" value="Ig-like_dom"/>
</dbReference>